<feature type="binding site" evidence="2">
    <location>
        <position position="277"/>
    </location>
    <ligand>
        <name>Zn(2+)</name>
        <dbReference type="ChEBI" id="CHEBI:29105"/>
    </ligand>
</feature>
<dbReference type="GO" id="GO:0003924">
    <property type="term" value="F:GTPase activity"/>
    <property type="evidence" value="ECO:0007669"/>
    <property type="project" value="UniProtKB-UniRule"/>
</dbReference>
<evidence type="ECO:0000313" key="4">
    <source>
        <dbReference type="EMBL" id="KRK97644.1"/>
    </source>
</evidence>
<dbReference type="PATRIC" id="fig|1423776.4.peg.1701"/>
<feature type="binding site" evidence="2">
    <location>
        <position position="285"/>
    </location>
    <ligand>
        <name>Zn(2+)</name>
        <dbReference type="ChEBI" id="CHEBI:29105"/>
    </ligand>
</feature>
<dbReference type="CDD" id="cd01854">
    <property type="entry name" value="YjeQ_EngC"/>
    <property type="match status" value="1"/>
</dbReference>
<dbReference type="Gene3D" id="3.40.50.300">
    <property type="entry name" value="P-loop containing nucleotide triphosphate hydrolases"/>
    <property type="match status" value="1"/>
</dbReference>
<feature type="binding site" evidence="2">
    <location>
        <begin position="193"/>
        <end position="201"/>
    </location>
    <ligand>
        <name>GTP</name>
        <dbReference type="ChEBI" id="CHEBI:37565"/>
    </ligand>
</feature>
<dbReference type="PROSITE" id="PS50936">
    <property type="entry name" value="ENGC_GTPASE"/>
    <property type="match status" value="1"/>
</dbReference>
<evidence type="ECO:0000256" key="2">
    <source>
        <dbReference type="HAMAP-Rule" id="MF_01820"/>
    </source>
</evidence>
<dbReference type="GO" id="GO:0046872">
    <property type="term" value="F:metal ion binding"/>
    <property type="evidence" value="ECO:0007669"/>
    <property type="project" value="UniProtKB-KW"/>
</dbReference>
<dbReference type="HAMAP" id="MF_01820">
    <property type="entry name" value="GTPase_RsgA"/>
    <property type="match status" value="1"/>
</dbReference>
<keyword evidence="1 2" id="KW-0690">Ribosome biogenesis</keyword>
<dbReference type="EMBL" id="AZEE01000029">
    <property type="protein sequence ID" value="KRK97644.1"/>
    <property type="molecule type" value="Genomic_DNA"/>
</dbReference>
<dbReference type="Gene3D" id="1.10.40.50">
    <property type="entry name" value="Probable gtpase engc, domain 3"/>
    <property type="match status" value="1"/>
</dbReference>
<keyword evidence="2" id="KW-0547">Nucleotide-binding</keyword>
<feature type="binding site" evidence="2">
    <location>
        <position position="272"/>
    </location>
    <ligand>
        <name>Zn(2+)</name>
        <dbReference type="ChEBI" id="CHEBI:29105"/>
    </ligand>
</feature>
<dbReference type="RefSeq" id="WP_056948600.1">
    <property type="nucleotide sequence ID" value="NZ_AZEE01000029.1"/>
</dbReference>
<dbReference type="Proteomes" id="UP000051160">
    <property type="component" value="Unassembled WGS sequence"/>
</dbReference>
<keyword evidence="2" id="KW-0342">GTP-binding</keyword>
<evidence type="ECO:0000259" key="3">
    <source>
        <dbReference type="PROSITE" id="PS50936"/>
    </source>
</evidence>
<dbReference type="EC" id="3.6.1.-" evidence="2"/>
<comment type="function">
    <text evidence="2">One of several proteins that assist in the late maturation steps of the functional core of the 30S ribosomal subunit. Helps release RbfA from mature subunits. May play a role in the assembly of ribosomal proteins into the subunit. Circularly permuted GTPase that catalyzes slow GTP hydrolysis, GTPase activity is stimulated by the 30S ribosomal subunit.</text>
</comment>
<dbReference type="STRING" id="1423776.FD04_GL001680"/>
<dbReference type="GO" id="GO:0042274">
    <property type="term" value="P:ribosomal small subunit biogenesis"/>
    <property type="evidence" value="ECO:0007669"/>
    <property type="project" value="UniProtKB-UniRule"/>
</dbReference>
<comment type="cofactor">
    <cofactor evidence="2">
        <name>Zn(2+)</name>
        <dbReference type="ChEBI" id="CHEBI:29105"/>
    </cofactor>
    <text evidence="2">Binds 1 zinc ion per subunit.</text>
</comment>
<keyword evidence="5" id="KW-1185">Reference proteome</keyword>
<dbReference type="PANTHER" id="PTHR32120:SF10">
    <property type="entry name" value="SMALL RIBOSOMAL SUBUNIT BIOGENESIS GTPASE RSGA"/>
    <property type="match status" value="1"/>
</dbReference>
<gene>
    <name evidence="2" type="primary">rsgA</name>
    <name evidence="4" type="ORF">FD04_GL001680</name>
</gene>
<dbReference type="GO" id="GO:0005737">
    <property type="term" value="C:cytoplasm"/>
    <property type="evidence" value="ECO:0007669"/>
    <property type="project" value="UniProtKB-SubCell"/>
</dbReference>
<evidence type="ECO:0000256" key="1">
    <source>
        <dbReference type="ARBA" id="ARBA00022517"/>
    </source>
</evidence>
<comment type="similarity">
    <text evidence="2">Belongs to the TRAFAC class YlqF/YawG GTPase family. RsgA subfamily.</text>
</comment>
<sequence>MKLSEYGITNQTATTGLTLARVTALSHQQYTLVCDAGQFFAQVTGRIVNMAMDATDFPTVGDWVQVRLPQNAQDLATIERICNRQSVFLRKVAGRRFNAQLVAANVDWVLSCMALDANFNLRRLERYLAVANASGAQPAVVLTKADTTSTLINQVEAVKAITDAPVIVCDTSAAGIDTLATFIMPGMTYAFLGSSGVGKTTLINRLLGTQAYATNAVRISDNHGRHTTTARQLLRLPSGGIVIDTPGMRELGLLEADVTTTFSDIQALAVGCRFKDCTHTNEPGCAVQAAVGDGELNADRLTSYQQLIAEQATNNQLRGKARENEKINRMFGSKKLMKQKMKAARHKRG</sequence>
<evidence type="ECO:0000313" key="5">
    <source>
        <dbReference type="Proteomes" id="UP000051160"/>
    </source>
</evidence>
<dbReference type="InterPro" id="IPR010914">
    <property type="entry name" value="RsgA_GTPase_dom"/>
</dbReference>
<dbReference type="PANTHER" id="PTHR32120">
    <property type="entry name" value="SMALL RIBOSOMAL SUBUNIT BIOGENESIS GTPASE RSGA"/>
    <property type="match status" value="1"/>
</dbReference>
<proteinExistence type="inferred from homology"/>
<dbReference type="InterPro" id="IPR004881">
    <property type="entry name" value="Ribosome_biogen_GTPase_RsgA"/>
</dbReference>
<reference evidence="4 5" key="1">
    <citation type="journal article" date="2015" name="Genome Announc.">
        <title>Expanding the biotechnology potential of lactobacilli through comparative genomics of 213 strains and associated genera.</title>
        <authorList>
            <person name="Sun Z."/>
            <person name="Harris H.M."/>
            <person name="McCann A."/>
            <person name="Guo C."/>
            <person name="Argimon S."/>
            <person name="Zhang W."/>
            <person name="Yang X."/>
            <person name="Jeffery I.B."/>
            <person name="Cooney J.C."/>
            <person name="Kagawa T.F."/>
            <person name="Liu W."/>
            <person name="Song Y."/>
            <person name="Salvetti E."/>
            <person name="Wrobel A."/>
            <person name="Rasinkangas P."/>
            <person name="Parkhill J."/>
            <person name="Rea M.C."/>
            <person name="O'Sullivan O."/>
            <person name="Ritari J."/>
            <person name="Douillard F.P."/>
            <person name="Paul Ross R."/>
            <person name="Yang R."/>
            <person name="Briner A.E."/>
            <person name="Felis G.E."/>
            <person name="de Vos W.M."/>
            <person name="Barrangou R."/>
            <person name="Klaenhammer T.R."/>
            <person name="Caufield P.W."/>
            <person name="Cui Y."/>
            <person name="Zhang H."/>
            <person name="O'Toole P.W."/>
        </authorList>
    </citation>
    <scope>NUCLEOTIDE SEQUENCE [LARGE SCALE GENOMIC DNA]</scope>
    <source>
        <strain evidence="4 5">DSM 19909</strain>
    </source>
</reference>
<keyword evidence="2" id="KW-0694">RNA-binding</keyword>
<keyword evidence="2" id="KW-0699">rRNA-binding</keyword>
<dbReference type="InterPro" id="IPR027417">
    <property type="entry name" value="P-loop_NTPase"/>
</dbReference>
<organism evidence="4 5">
    <name type="scientific">Secundilactobacillus odoratitofui DSM 19909 = JCM 15043</name>
    <dbReference type="NCBI Taxonomy" id="1423776"/>
    <lineage>
        <taxon>Bacteria</taxon>
        <taxon>Bacillati</taxon>
        <taxon>Bacillota</taxon>
        <taxon>Bacilli</taxon>
        <taxon>Lactobacillales</taxon>
        <taxon>Lactobacillaceae</taxon>
        <taxon>Secundilactobacillus</taxon>
    </lineage>
</organism>
<comment type="subcellular location">
    <subcellularLocation>
        <location evidence="2">Cytoplasm</location>
    </subcellularLocation>
</comment>
<comment type="subunit">
    <text evidence="2">Monomer. Associates with 30S ribosomal subunit, binds 16S rRNA.</text>
</comment>
<comment type="caution">
    <text evidence="4">The sequence shown here is derived from an EMBL/GenBank/DDBJ whole genome shotgun (WGS) entry which is preliminary data.</text>
</comment>
<feature type="binding site" evidence="2">
    <location>
        <begin position="143"/>
        <end position="146"/>
    </location>
    <ligand>
        <name>GTP</name>
        <dbReference type="ChEBI" id="CHEBI:37565"/>
    </ligand>
</feature>
<dbReference type="SUPFAM" id="SSF52540">
    <property type="entry name" value="P-loop containing nucleoside triphosphate hydrolases"/>
    <property type="match status" value="1"/>
</dbReference>
<feature type="domain" description="EngC GTPase" evidence="3">
    <location>
        <begin position="104"/>
        <end position="249"/>
    </location>
</feature>
<dbReference type="GO" id="GO:0005525">
    <property type="term" value="F:GTP binding"/>
    <property type="evidence" value="ECO:0007669"/>
    <property type="project" value="UniProtKB-UniRule"/>
</dbReference>
<dbReference type="OrthoDB" id="9809485at2"/>
<protein>
    <recommendedName>
        <fullName evidence="2">Small ribosomal subunit biogenesis GTPase RsgA</fullName>
        <ecNumber evidence="2">3.6.1.-</ecNumber>
    </recommendedName>
</protein>
<dbReference type="GO" id="GO:0019843">
    <property type="term" value="F:rRNA binding"/>
    <property type="evidence" value="ECO:0007669"/>
    <property type="project" value="UniProtKB-KW"/>
</dbReference>
<keyword evidence="2" id="KW-0963">Cytoplasm</keyword>
<keyword evidence="2" id="KW-0378">Hydrolase</keyword>
<dbReference type="NCBIfam" id="TIGR00157">
    <property type="entry name" value="ribosome small subunit-dependent GTPase A"/>
    <property type="match status" value="1"/>
</dbReference>
<dbReference type="AlphaFoldDB" id="A0A0R1LP31"/>
<feature type="binding site" evidence="2">
    <location>
        <position position="279"/>
    </location>
    <ligand>
        <name>Zn(2+)</name>
        <dbReference type="ChEBI" id="CHEBI:29105"/>
    </ligand>
</feature>
<keyword evidence="2" id="KW-0862">Zinc</keyword>
<name>A0A0R1LP31_9LACO</name>
<keyword evidence="2" id="KW-0479">Metal-binding</keyword>
<accession>A0A0R1LP31</accession>
<dbReference type="Pfam" id="PF03193">
    <property type="entry name" value="RsgA_GTPase"/>
    <property type="match status" value="1"/>
</dbReference>